<name>A0A939RVD5_9CELL</name>
<feature type="binding site" evidence="1">
    <location>
        <position position="98"/>
    </location>
    <ligand>
        <name>Mg(2+)</name>
        <dbReference type="ChEBI" id="CHEBI:18420"/>
        <label>1</label>
        <note>catalytic</note>
    </ligand>
</feature>
<keyword evidence="1" id="KW-0460">Magnesium</keyword>
<gene>
    <name evidence="2" type="ORF">J4G33_10800</name>
</gene>
<feature type="binding site" evidence="1">
    <location>
        <position position="224"/>
    </location>
    <ligand>
        <name>Mg(2+)</name>
        <dbReference type="ChEBI" id="CHEBI:18420"/>
        <label>1</label>
        <note>catalytic</note>
    </ligand>
</feature>
<keyword evidence="3" id="KW-1185">Reference proteome</keyword>
<dbReference type="GO" id="GO:0006020">
    <property type="term" value="P:inositol metabolic process"/>
    <property type="evidence" value="ECO:0007669"/>
    <property type="project" value="TreeGrafter"/>
</dbReference>
<dbReference type="AlphaFoldDB" id="A0A939RVD5"/>
<accession>A0A939RVD5</accession>
<dbReference type="InterPro" id="IPR000760">
    <property type="entry name" value="Inositol_monophosphatase-like"/>
</dbReference>
<feature type="binding site" evidence="1">
    <location>
        <position position="101"/>
    </location>
    <ligand>
        <name>Mg(2+)</name>
        <dbReference type="ChEBI" id="CHEBI:18420"/>
        <label>1</label>
        <note>catalytic</note>
    </ligand>
</feature>
<dbReference type="PANTHER" id="PTHR20854">
    <property type="entry name" value="INOSITOL MONOPHOSPHATASE"/>
    <property type="match status" value="1"/>
</dbReference>
<dbReference type="GO" id="GO:0007165">
    <property type="term" value="P:signal transduction"/>
    <property type="evidence" value="ECO:0007669"/>
    <property type="project" value="TreeGrafter"/>
</dbReference>
<comment type="cofactor">
    <cofactor evidence="1">
        <name>Mg(2+)</name>
        <dbReference type="ChEBI" id="CHEBI:18420"/>
    </cofactor>
</comment>
<evidence type="ECO:0000313" key="2">
    <source>
        <dbReference type="EMBL" id="MBO1752290.1"/>
    </source>
</evidence>
<dbReference type="GO" id="GO:0008934">
    <property type="term" value="F:inositol monophosphate 1-phosphatase activity"/>
    <property type="evidence" value="ECO:0007669"/>
    <property type="project" value="TreeGrafter"/>
</dbReference>
<feature type="binding site" evidence="1">
    <location>
        <position position="100"/>
    </location>
    <ligand>
        <name>Mg(2+)</name>
        <dbReference type="ChEBI" id="CHEBI:18420"/>
        <label>1</label>
        <note>catalytic</note>
    </ligand>
</feature>
<dbReference type="GO" id="GO:0046872">
    <property type="term" value="F:metal ion binding"/>
    <property type="evidence" value="ECO:0007669"/>
    <property type="project" value="UniProtKB-KW"/>
</dbReference>
<protein>
    <submittedName>
        <fullName evidence="2">Inositol monophosphatase</fullName>
    </submittedName>
</protein>
<feature type="binding site" evidence="1">
    <location>
        <position position="76"/>
    </location>
    <ligand>
        <name>Mg(2+)</name>
        <dbReference type="ChEBI" id="CHEBI:18420"/>
        <label>1</label>
        <note>catalytic</note>
    </ligand>
</feature>
<keyword evidence="1" id="KW-0479">Metal-binding</keyword>
<dbReference type="Proteomes" id="UP000664209">
    <property type="component" value="Unassembled WGS sequence"/>
</dbReference>
<comment type="caution">
    <text evidence="2">The sequence shown here is derived from an EMBL/GenBank/DDBJ whole genome shotgun (WGS) entry which is preliminary data.</text>
</comment>
<proteinExistence type="predicted"/>
<reference evidence="2" key="1">
    <citation type="submission" date="2021-03" db="EMBL/GenBank/DDBJ databases">
        <title>Actinotalea soli sp. nov., isolated from soil.</title>
        <authorList>
            <person name="Ping W."/>
            <person name="Zhang J."/>
        </authorList>
    </citation>
    <scope>NUCLEOTIDE SEQUENCE</scope>
    <source>
        <strain evidence="2">BY-33</strain>
    </source>
</reference>
<sequence>MSGARVPGPEVDVDAVTALVEHVAATVVSPRFRELTAGEVSEKSPGDLVTVVDTAAEAALTAGLAEILPGVPVVGEEATSADLGRLALLGEPRVLVVDPLDGTQAFVEGSPDHAVMVGLVEHGEAVAGWICLPQHGQTFVAQRGAGAWCNGERLTRSVTPSGGPLRVGIAGYLPDEVRAAVDARFGGLEEGFVTSGRLWSGYEYSRLALGERDALVYWRTWPWDHVPGAVLVREVGGVSRRLDAADYRPGHPEDGLIAAADPEVYDRVRRPLCLDR</sequence>
<evidence type="ECO:0000313" key="3">
    <source>
        <dbReference type="Proteomes" id="UP000664209"/>
    </source>
</evidence>
<dbReference type="Gene3D" id="3.40.190.80">
    <property type="match status" value="1"/>
</dbReference>
<evidence type="ECO:0000256" key="1">
    <source>
        <dbReference type="PIRSR" id="PIRSR600760-2"/>
    </source>
</evidence>
<dbReference type="Gene3D" id="3.30.540.10">
    <property type="entry name" value="Fructose-1,6-Bisphosphatase, subunit A, domain 1"/>
    <property type="match status" value="1"/>
</dbReference>
<dbReference type="PRINTS" id="PR00377">
    <property type="entry name" value="IMPHPHTASES"/>
</dbReference>
<dbReference type="PANTHER" id="PTHR20854:SF4">
    <property type="entry name" value="INOSITOL-1-MONOPHOSPHATASE-RELATED"/>
    <property type="match status" value="1"/>
</dbReference>
<dbReference type="Pfam" id="PF00459">
    <property type="entry name" value="Inositol_P"/>
    <property type="match status" value="1"/>
</dbReference>
<organism evidence="2 3">
    <name type="scientific">Actinotalea soli</name>
    <dbReference type="NCBI Taxonomy" id="2819234"/>
    <lineage>
        <taxon>Bacteria</taxon>
        <taxon>Bacillati</taxon>
        <taxon>Actinomycetota</taxon>
        <taxon>Actinomycetes</taxon>
        <taxon>Micrococcales</taxon>
        <taxon>Cellulomonadaceae</taxon>
        <taxon>Actinotalea</taxon>
    </lineage>
</organism>
<dbReference type="EMBL" id="JAGEMK010000005">
    <property type="protein sequence ID" value="MBO1752290.1"/>
    <property type="molecule type" value="Genomic_DNA"/>
</dbReference>
<dbReference type="SUPFAM" id="SSF56655">
    <property type="entry name" value="Carbohydrate phosphatase"/>
    <property type="match status" value="1"/>
</dbReference>